<comment type="caution">
    <text evidence="5">The sequence shown here is derived from an EMBL/GenBank/DDBJ whole genome shotgun (WGS) entry which is preliminary data.</text>
</comment>
<keyword evidence="6" id="KW-1185">Reference proteome</keyword>
<dbReference type="PANTHER" id="PTHR43201">
    <property type="entry name" value="ACYL-COA SYNTHETASE"/>
    <property type="match status" value="1"/>
</dbReference>
<evidence type="ECO:0000313" key="6">
    <source>
        <dbReference type="Proteomes" id="UP001143463"/>
    </source>
</evidence>
<gene>
    <name evidence="5" type="ORF">GCM10017577_07440</name>
</gene>
<dbReference type="Proteomes" id="UP001143463">
    <property type="component" value="Unassembled WGS sequence"/>
</dbReference>
<dbReference type="PANTHER" id="PTHR43201:SF5">
    <property type="entry name" value="MEDIUM-CHAIN ACYL-COA LIGASE ACSF2, MITOCHONDRIAL"/>
    <property type="match status" value="1"/>
</dbReference>
<dbReference type="InterPro" id="IPR045851">
    <property type="entry name" value="AMP-bd_C_sf"/>
</dbReference>
<feature type="domain" description="AMP-binding enzyme C-terminal" evidence="4">
    <location>
        <begin position="442"/>
        <end position="522"/>
    </location>
</feature>
<sequence length="537" mass="57124">MSAPTGIPLRAASDTGPAALTVPEVLDDLAARRPGAEAVVGPEGRVTYAELADRTRRLAAFLADAGLRRGDRIGILLPNGVRWITAALAAHRAGLTVVPINTWYRAAELDHVLGSAEVRLVITDTTIFGRDTLGELTAAGFGRPFADTDPSPTDGYRGALVWPVEVELPGQAEPRPLDPPAPTDLALLLFTSGSTARPKPVPLEHGKLLRNGYEIGRRQHLVAGDRLWIAAPFFFGYGCSNALPVALAHGVTLCLEERVDGDRSLEFLARERCTVYYGLAPTTRNLLAAPSFGRHDISSLRTGTTGFTAEDKRLVVEELGVTEICSMYGLTEGYGHSTVSDAHDPLEVRLHTSGTVVPTQEIRITGPDGNGLTTGETGEIELRGCVIEAYLGGAELNEGVFRPGGWFRTGDLGFLDDARRLHVVGRSKEMLKVKGINIAPLEVEELLCSHPDVDQAYVVGLPSADGDEIMVAAVVARLGHDPAPDLAAALVADVGARAAGYKVPSRIEVFTQDQLPLTDTGKVSKRALRDVLAGGVA</sequence>
<evidence type="ECO:0000313" key="5">
    <source>
        <dbReference type="EMBL" id="GLL09604.1"/>
    </source>
</evidence>
<evidence type="ECO:0000259" key="3">
    <source>
        <dbReference type="Pfam" id="PF00501"/>
    </source>
</evidence>
<name>A0A9W6KZU1_9PSEU</name>
<evidence type="ECO:0000256" key="1">
    <source>
        <dbReference type="ARBA" id="ARBA00006432"/>
    </source>
</evidence>
<dbReference type="AlphaFoldDB" id="A0A9W6KZU1"/>
<protein>
    <submittedName>
        <fullName evidence="5">Fatty acid--CoA ligase</fullName>
    </submittedName>
</protein>
<comment type="similarity">
    <text evidence="1">Belongs to the ATP-dependent AMP-binding enzyme family.</text>
</comment>
<dbReference type="SUPFAM" id="SSF56801">
    <property type="entry name" value="Acetyl-CoA synthetase-like"/>
    <property type="match status" value="1"/>
</dbReference>
<dbReference type="Pfam" id="PF13193">
    <property type="entry name" value="AMP-binding_C"/>
    <property type="match status" value="1"/>
</dbReference>
<evidence type="ECO:0000259" key="4">
    <source>
        <dbReference type="Pfam" id="PF13193"/>
    </source>
</evidence>
<accession>A0A9W6KZU1</accession>
<dbReference type="EMBL" id="BSFQ01000002">
    <property type="protein sequence ID" value="GLL09604.1"/>
    <property type="molecule type" value="Genomic_DNA"/>
</dbReference>
<dbReference type="Pfam" id="PF00501">
    <property type="entry name" value="AMP-binding"/>
    <property type="match status" value="1"/>
</dbReference>
<dbReference type="InterPro" id="IPR042099">
    <property type="entry name" value="ANL_N_sf"/>
</dbReference>
<dbReference type="InterPro" id="IPR025110">
    <property type="entry name" value="AMP-bd_C"/>
</dbReference>
<organism evidence="5 6">
    <name type="scientific">Pseudonocardia halophobica</name>
    <dbReference type="NCBI Taxonomy" id="29401"/>
    <lineage>
        <taxon>Bacteria</taxon>
        <taxon>Bacillati</taxon>
        <taxon>Actinomycetota</taxon>
        <taxon>Actinomycetes</taxon>
        <taxon>Pseudonocardiales</taxon>
        <taxon>Pseudonocardiaceae</taxon>
        <taxon>Pseudonocardia</taxon>
    </lineage>
</organism>
<dbReference type="GO" id="GO:0031956">
    <property type="term" value="F:medium-chain fatty acid-CoA ligase activity"/>
    <property type="evidence" value="ECO:0007669"/>
    <property type="project" value="TreeGrafter"/>
</dbReference>
<dbReference type="GO" id="GO:0006631">
    <property type="term" value="P:fatty acid metabolic process"/>
    <property type="evidence" value="ECO:0007669"/>
    <property type="project" value="TreeGrafter"/>
</dbReference>
<reference evidence="5" key="1">
    <citation type="journal article" date="2014" name="Int. J. Syst. Evol. Microbiol.">
        <title>Complete genome sequence of Corynebacterium casei LMG S-19264T (=DSM 44701T), isolated from a smear-ripened cheese.</title>
        <authorList>
            <consortium name="US DOE Joint Genome Institute (JGI-PGF)"/>
            <person name="Walter F."/>
            <person name="Albersmeier A."/>
            <person name="Kalinowski J."/>
            <person name="Ruckert C."/>
        </authorList>
    </citation>
    <scope>NUCLEOTIDE SEQUENCE</scope>
    <source>
        <strain evidence="5">VKM Ac-1069</strain>
    </source>
</reference>
<reference evidence="5" key="2">
    <citation type="submission" date="2023-01" db="EMBL/GenBank/DDBJ databases">
        <authorList>
            <person name="Sun Q."/>
            <person name="Evtushenko L."/>
        </authorList>
    </citation>
    <scope>NUCLEOTIDE SEQUENCE</scope>
    <source>
        <strain evidence="5">VKM Ac-1069</strain>
    </source>
</reference>
<dbReference type="RefSeq" id="WP_037039866.1">
    <property type="nucleotide sequence ID" value="NZ_BAAAUZ010000013.1"/>
</dbReference>
<proteinExistence type="inferred from homology"/>
<dbReference type="Gene3D" id="3.40.50.12780">
    <property type="entry name" value="N-terminal domain of ligase-like"/>
    <property type="match status" value="1"/>
</dbReference>
<feature type="domain" description="AMP-dependent synthetase/ligase" evidence="3">
    <location>
        <begin position="28"/>
        <end position="385"/>
    </location>
</feature>
<evidence type="ECO:0000256" key="2">
    <source>
        <dbReference type="ARBA" id="ARBA00022598"/>
    </source>
</evidence>
<dbReference type="Gene3D" id="3.30.300.30">
    <property type="match status" value="1"/>
</dbReference>
<keyword evidence="2 5" id="KW-0436">Ligase</keyword>
<dbReference type="InterPro" id="IPR000873">
    <property type="entry name" value="AMP-dep_synth/lig_dom"/>
</dbReference>